<keyword evidence="1" id="KW-0472">Membrane</keyword>
<evidence type="ECO:0000256" key="1">
    <source>
        <dbReference type="SAM" id="Phobius"/>
    </source>
</evidence>
<accession>A0ABT9MFV1</accession>
<organism evidence="2 3">
    <name type="scientific">Deinococcus enclensis</name>
    <dbReference type="NCBI Taxonomy" id="1049582"/>
    <lineage>
        <taxon>Bacteria</taxon>
        <taxon>Thermotogati</taxon>
        <taxon>Deinococcota</taxon>
        <taxon>Deinococci</taxon>
        <taxon>Deinococcales</taxon>
        <taxon>Deinococcaceae</taxon>
        <taxon>Deinococcus</taxon>
    </lineage>
</organism>
<dbReference type="Proteomes" id="UP001232163">
    <property type="component" value="Unassembled WGS sequence"/>
</dbReference>
<keyword evidence="1" id="KW-1133">Transmembrane helix</keyword>
<evidence type="ECO:0000313" key="3">
    <source>
        <dbReference type="Proteomes" id="UP001232163"/>
    </source>
</evidence>
<gene>
    <name evidence="2" type="ORF">QO006_002932</name>
</gene>
<keyword evidence="3" id="KW-1185">Reference proteome</keyword>
<protein>
    <submittedName>
        <fullName evidence="2">Uncharacterized protein</fullName>
    </submittedName>
</protein>
<reference evidence="2 3" key="1">
    <citation type="submission" date="2023-07" db="EMBL/GenBank/DDBJ databases">
        <title>Genomic Encyclopedia of Type Strains, Phase IV (KMG-IV): sequencing the most valuable type-strain genomes for metagenomic binning, comparative biology and taxonomic classification.</title>
        <authorList>
            <person name="Goeker M."/>
        </authorList>
    </citation>
    <scope>NUCLEOTIDE SEQUENCE [LARGE SCALE GENOMIC DNA]</scope>
    <source>
        <strain evidence="2 3">NIO-1023</strain>
    </source>
</reference>
<comment type="caution">
    <text evidence="2">The sequence shown here is derived from an EMBL/GenBank/DDBJ whole genome shotgun (WGS) entry which is preliminary data.</text>
</comment>
<keyword evidence="1" id="KW-0812">Transmembrane</keyword>
<dbReference type="EMBL" id="JAURUR010000011">
    <property type="protein sequence ID" value="MDP9765481.1"/>
    <property type="molecule type" value="Genomic_DNA"/>
</dbReference>
<name>A0ABT9MFV1_9DEIO</name>
<dbReference type="RefSeq" id="WP_307467568.1">
    <property type="nucleotide sequence ID" value="NZ_JAURUR010000011.1"/>
</dbReference>
<sequence length="45" mass="4860">MARLSPRLRHGVLFAVYAFVINVFFAALTGHTLGVDKPKGQSSAD</sequence>
<evidence type="ECO:0000313" key="2">
    <source>
        <dbReference type="EMBL" id="MDP9765481.1"/>
    </source>
</evidence>
<feature type="transmembrane region" description="Helical" evidence="1">
    <location>
        <begin position="12"/>
        <end position="33"/>
    </location>
</feature>
<proteinExistence type="predicted"/>